<dbReference type="AlphaFoldDB" id="A0A2P2PWY2"/>
<proteinExistence type="predicted"/>
<organism evidence="1">
    <name type="scientific">Rhizophora mucronata</name>
    <name type="common">Asiatic mangrove</name>
    <dbReference type="NCBI Taxonomy" id="61149"/>
    <lineage>
        <taxon>Eukaryota</taxon>
        <taxon>Viridiplantae</taxon>
        <taxon>Streptophyta</taxon>
        <taxon>Embryophyta</taxon>
        <taxon>Tracheophyta</taxon>
        <taxon>Spermatophyta</taxon>
        <taxon>Magnoliopsida</taxon>
        <taxon>eudicotyledons</taxon>
        <taxon>Gunneridae</taxon>
        <taxon>Pentapetalae</taxon>
        <taxon>rosids</taxon>
        <taxon>fabids</taxon>
        <taxon>Malpighiales</taxon>
        <taxon>Rhizophoraceae</taxon>
        <taxon>Rhizophora</taxon>
    </lineage>
</organism>
<protein>
    <submittedName>
        <fullName evidence="1">Uncharacterized protein</fullName>
    </submittedName>
</protein>
<dbReference type="EMBL" id="GGEC01078669">
    <property type="protein sequence ID" value="MBX59153.1"/>
    <property type="molecule type" value="Transcribed_RNA"/>
</dbReference>
<name>A0A2P2PWY2_RHIMU</name>
<sequence>MGLVASSPSNPLPNPPDLPISDAKVLILPLLDLPTDADPLLVLLFFLQPPPIGTFLRAPPLVQYRRQVLQKWRG</sequence>
<accession>A0A2P2PWY2</accession>
<evidence type="ECO:0000313" key="1">
    <source>
        <dbReference type="EMBL" id="MBX59153.1"/>
    </source>
</evidence>
<reference evidence="1" key="1">
    <citation type="submission" date="2018-02" db="EMBL/GenBank/DDBJ databases">
        <title>Rhizophora mucronata_Transcriptome.</title>
        <authorList>
            <person name="Meera S.P."/>
            <person name="Sreeshan A."/>
            <person name="Augustine A."/>
        </authorList>
    </citation>
    <scope>NUCLEOTIDE SEQUENCE</scope>
    <source>
        <tissue evidence="1">Leaf</tissue>
    </source>
</reference>